<dbReference type="InterPro" id="IPR032675">
    <property type="entry name" value="LRR_dom_sf"/>
</dbReference>
<keyword evidence="3" id="KW-1185">Reference proteome</keyword>
<dbReference type="PANTHER" id="PTHR36766">
    <property type="entry name" value="PLANT BROAD-SPECTRUM MILDEW RESISTANCE PROTEIN RPW8"/>
    <property type="match status" value="1"/>
</dbReference>
<dbReference type="EMBL" id="JASCZI010181560">
    <property type="protein sequence ID" value="MED6184547.1"/>
    <property type="molecule type" value="Genomic_DNA"/>
</dbReference>
<dbReference type="Proteomes" id="UP001341840">
    <property type="component" value="Unassembled WGS sequence"/>
</dbReference>
<proteinExistence type="predicted"/>
<keyword evidence="1" id="KW-0611">Plant defense</keyword>
<gene>
    <name evidence="2" type="ORF">PIB30_048442</name>
</gene>
<dbReference type="SUPFAM" id="SSF52058">
    <property type="entry name" value="L domain-like"/>
    <property type="match status" value="1"/>
</dbReference>
<evidence type="ECO:0000313" key="2">
    <source>
        <dbReference type="EMBL" id="MED6184547.1"/>
    </source>
</evidence>
<protein>
    <submittedName>
        <fullName evidence="2">Uncharacterized protein</fullName>
    </submittedName>
</protein>
<accession>A0ABU6WFK3</accession>
<dbReference type="PANTHER" id="PTHR36766:SF36">
    <property type="entry name" value="AAA+ ATPASE DOMAIN-CONTAINING PROTEIN"/>
    <property type="match status" value="1"/>
</dbReference>
<evidence type="ECO:0000313" key="3">
    <source>
        <dbReference type="Proteomes" id="UP001341840"/>
    </source>
</evidence>
<name>A0ABU6WFK3_9FABA</name>
<sequence length="336" mass="37666">MKESRVEKLWDGVQDIPNMKRIVLNGSKQLMELPDLSKALSLQELELMGCMNLLSVHPSIFSLPNLVTLTLWNCLRLNNIPEWSEVKKEVLSSASASASSSSSSHTCRSKLQYLNLEGCVSLKNLPDSFSTLTSLKNLDGSGCDRLYQVPNNINNLSLLESLSLRDTNVKTIPETIKHLPHLRKLLLTSCRGLQPLPQIPPSLHKRNSIVKTPSMRCHAPPIAVRVLQLIWLSSDHLLTTPPTYLKSSLRDDSNGPNRVRNRRLMLPESPPEATGFINFKLLLQIVQQPLDHLESTPDLVPRHRSTTPLQNSQKSLDLSLKSTVQITFLIKHDPNP</sequence>
<organism evidence="2 3">
    <name type="scientific">Stylosanthes scabra</name>
    <dbReference type="NCBI Taxonomy" id="79078"/>
    <lineage>
        <taxon>Eukaryota</taxon>
        <taxon>Viridiplantae</taxon>
        <taxon>Streptophyta</taxon>
        <taxon>Embryophyta</taxon>
        <taxon>Tracheophyta</taxon>
        <taxon>Spermatophyta</taxon>
        <taxon>Magnoliopsida</taxon>
        <taxon>eudicotyledons</taxon>
        <taxon>Gunneridae</taxon>
        <taxon>Pentapetalae</taxon>
        <taxon>rosids</taxon>
        <taxon>fabids</taxon>
        <taxon>Fabales</taxon>
        <taxon>Fabaceae</taxon>
        <taxon>Papilionoideae</taxon>
        <taxon>50 kb inversion clade</taxon>
        <taxon>dalbergioids sensu lato</taxon>
        <taxon>Dalbergieae</taxon>
        <taxon>Pterocarpus clade</taxon>
        <taxon>Stylosanthes</taxon>
    </lineage>
</organism>
<evidence type="ECO:0000256" key="1">
    <source>
        <dbReference type="ARBA" id="ARBA00022821"/>
    </source>
</evidence>
<dbReference type="Gene3D" id="3.80.10.10">
    <property type="entry name" value="Ribonuclease Inhibitor"/>
    <property type="match status" value="2"/>
</dbReference>
<comment type="caution">
    <text evidence="2">The sequence shown here is derived from an EMBL/GenBank/DDBJ whole genome shotgun (WGS) entry which is preliminary data.</text>
</comment>
<reference evidence="2 3" key="1">
    <citation type="journal article" date="2023" name="Plants (Basel)">
        <title>Bridging the Gap: Combining Genomics and Transcriptomics Approaches to Understand Stylosanthes scabra, an Orphan Legume from the Brazilian Caatinga.</title>
        <authorList>
            <person name="Ferreira-Neto J.R.C."/>
            <person name="da Silva M.D."/>
            <person name="Binneck E."/>
            <person name="de Melo N.F."/>
            <person name="da Silva R.H."/>
            <person name="de Melo A.L.T.M."/>
            <person name="Pandolfi V."/>
            <person name="Bustamante F.O."/>
            <person name="Brasileiro-Vidal A.C."/>
            <person name="Benko-Iseppon A.M."/>
        </authorList>
    </citation>
    <scope>NUCLEOTIDE SEQUENCE [LARGE SCALE GENOMIC DNA]</scope>
    <source>
        <tissue evidence="2">Leaves</tissue>
    </source>
</reference>